<evidence type="ECO:0000313" key="10">
    <source>
        <dbReference type="EMBL" id="MBB3128464.1"/>
    </source>
</evidence>
<dbReference type="Gene3D" id="3.30.300.210">
    <property type="entry name" value="Nutrient germinant receptor protein C, domain 3"/>
    <property type="match status" value="1"/>
</dbReference>
<evidence type="ECO:0000256" key="3">
    <source>
        <dbReference type="ARBA" id="ARBA00022544"/>
    </source>
</evidence>
<evidence type="ECO:0000256" key="1">
    <source>
        <dbReference type="ARBA" id="ARBA00004635"/>
    </source>
</evidence>
<dbReference type="PANTHER" id="PTHR35789">
    <property type="entry name" value="SPORE GERMINATION PROTEIN B3"/>
    <property type="match status" value="1"/>
</dbReference>
<dbReference type="InterPro" id="IPR038501">
    <property type="entry name" value="Spore_GerAC_C_sf"/>
</dbReference>
<evidence type="ECO:0000256" key="2">
    <source>
        <dbReference type="ARBA" id="ARBA00007886"/>
    </source>
</evidence>
<dbReference type="NCBIfam" id="TIGR02887">
    <property type="entry name" value="spore_ger_x_C"/>
    <property type="match status" value="1"/>
</dbReference>
<dbReference type="AlphaFoldDB" id="A0A839TNI3"/>
<accession>A0A839TNI3</accession>
<dbReference type="InterPro" id="IPR057336">
    <property type="entry name" value="GerAC_N"/>
</dbReference>
<name>A0A839TNI3_9BACL</name>
<gene>
    <name evidence="10" type="ORF">FHS19_003118</name>
</gene>
<evidence type="ECO:0000256" key="4">
    <source>
        <dbReference type="ARBA" id="ARBA00022729"/>
    </source>
</evidence>
<organism evidence="10 11">
    <name type="scientific">Paenibacillus rhizosphaerae</name>
    <dbReference type="NCBI Taxonomy" id="297318"/>
    <lineage>
        <taxon>Bacteria</taxon>
        <taxon>Bacillati</taxon>
        <taxon>Bacillota</taxon>
        <taxon>Bacilli</taxon>
        <taxon>Bacillales</taxon>
        <taxon>Paenibacillaceae</taxon>
        <taxon>Paenibacillus</taxon>
    </lineage>
</organism>
<reference evidence="10 11" key="1">
    <citation type="submission" date="2020-08" db="EMBL/GenBank/DDBJ databases">
        <title>Genomic Encyclopedia of Type Strains, Phase III (KMG-III): the genomes of soil and plant-associated and newly described type strains.</title>
        <authorList>
            <person name="Whitman W."/>
        </authorList>
    </citation>
    <scope>NUCLEOTIDE SEQUENCE [LARGE SCALE GENOMIC DNA]</scope>
    <source>
        <strain evidence="10 11">CECT 5831</strain>
    </source>
</reference>
<evidence type="ECO:0000313" key="11">
    <source>
        <dbReference type="Proteomes" id="UP000517523"/>
    </source>
</evidence>
<comment type="subcellular location">
    <subcellularLocation>
        <location evidence="1">Membrane</location>
        <topology evidence="1">Lipid-anchor</topology>
    </subcellularLocation>
</comment>
<keyword evidence="7" id="KW-0449">Lipoprotein</keyword>
<comment type="caution">
    <text evidence="10">The sequence shown here is derived from an EMBL/GenBank/DDBJ whole genome shotgun (WGS) entry which is preliminary data.</text>
</comment>
<keyword evidence="3" id="KW-0309">Germination</keyword>
<keyword evidence="5" id="KW-0472">Membrane</keyword>
<evidence type="ECO:0000256" key="6">
    <source>
        <dbReference type="ARBA" id="ARBA00023139"/>
    </source>
</evidence>
<dbReference type="EMBL" id="JACHXJ010000002">
    <property type="protein sequence ID" value="MBB3128464.1"/>
    <property type="molecule type" value="Genomic_DNA"/>
</dbReference>
<dbReference type="Pfam" id="PF05504">
    <property type="entry name" value="Spore_GerAC"/>
    <property type="match status" value="1"/>
</dbReference>
<dbReference type="PANTHER" id="PTHR35789:SF1">
    <property type="entry name" value="SPORE GERMINATION PROTEIN B3"/>
    <property type="match status" value="1"/>
</dbReference>
<dbReference type="GO" id="GO:0016020">
    <property type="term" value="C:membrane"/>
    <property type="evidence" value="ECO:0007669"/>
    <property type="project" value="UniProtKB-SubCell"/>
</dbReference>
<dbReference type="PROSITE" id="PS51257">
    <property type="entry name" value="PROKAR_LIPOPROTEIN"/>
    <property type="match status" value="1"/>
</dbReference>
<evidence type="ECO:0000256" key="7">
    <source>
        <dbReference type="ARBA" id="ARBA00023288"/>
    </source>
</evidence>
<keyword evidence="6" id="KW-0564">Palmitate</keyword>
<evidence type="ECO:0000256" key="5">
    <source>
        <dbReference type="ARBA" id="ARBA00023136"/>
    </source>
</evidence>
<dbReference type="GO" id="GO:0009847">
    <property type="term" value="P:spore germination"/>
    <property type="evidence" value="ECO:0007669"/>
    <property type="project" value="InterPro"/>
</dbReference>
<proteinExistence type="inferred from homology"/>
<protein>
    <submittedName>
        <fullName evidence="10">Spore germination protein KC</fullName>
    </submittedName>
</protein>
<feature type="domain" description="Spore germination GerAC-like C-terminal" evidence="8">
    <location>
        <begin position="223"/>
        <end position="385"/>
    </location>
</feature>
<keyword evidence="4" id="KW-0732">Signal</keyword>
<dbReference type="InterPro" id="IPR008844">
    <property type="entry name" value="Spore_GerAC-like"/>
</dbReference>
<dbReference type="Proteomes" id="UP000517523">
    <property type="component" value="Unassembled WGS sequence"/>
</dbReference>
<comment type="similarity">
    <text evidence="2">Belongs to the GerABKC lipoprotein family.</text>
</comment>
<feature type="domain" description="Spore germination protein N-terminal" evidence="9">
    <location>
        <begin position="23"/>
        <end position="188"/>
    </location>
</feature>
<dbReference type="Pfam" id="PF25198">
    <property type="entry name" value="Spore_GerAC_N"/>
    <property type="match status" value="1"/>
</dbReference>
<evidence type="ECO:0000259" key="8">
    <source>
        <dbReference type="Pfam" id="PF05504"/>
    </source>
</evidence>
<dbReference type="InterPro" id="IPR046953">
    <property type="entry name" value="Spore_GerAC-like_C"/>
</dbReference>
<sequence>MTPFLRTALPILFLSLMLQGCGDYREISDLAIVDMVGVDMDADGNYLAYFQVANPNGIASTKGGGSRSPIFTYEFKGKSWAEFTSKATQTVPRELFLSHFQAYIVSKRLAAKGLGDLLNFLESDPSRRMATAVFITKDSVRDIMNTYVPLETNIGKNLRNIQQLQVDFTGKEVGESKINTLLENFESSRLTFVSNIMLSSEKPITTTKRYESIDGNRGNFTYTGVSIIKKGQFLGELKAKQVAPLYFMLGKSKTLYQHIQLSSDEFADLQMLSKPKMKRRFILIDGEPTLQLTIKPKIKLLNIHQNKRLDSQTLRRLEKMFDEEMTDQVTEVLNLAKKEKWDLLGIEERISHTTGRGWTELKKNPDSWMRTKVTLDIKSSIVKTGVLVTTYEGG</sequence>
<evidence type="ECO:0000259" key="9">
    <source>
        <dbReference type="Pfam" id="PF25198"/>
    </source>
</evidence>
<dbReference type="RefSeq" id="WP_183582632.1">
    <property type="nucleotide sequence ID" value="NZ_JACHXJ010000002.1"/>
</dbReference>